<evidence type="ECO:0000256" key="3">
    <source>
        <dbReference type="SAM" id="MobiDB-lite"/>
    </source>
</evidence>
<dbReference type="PROSITE" id="PS00660">
    <property type="entry name" value="FERM_1"/>
    <property type="match status" value="1"/>
</dbReference>
<dbReference type="InterPro" id="IPR015224">
    <property type="entry name" value="Talin_cent"/>
</dbReference>
<sequence>MATLSLKISVVGQNVVKTMQFEPNMQVFDACRIIRDKLIETTTEKINPGEFGLFLSDEDPRKGIWLENGRTLDYYLLRSGDLLEYKKKLRILQIRTLDDANKKIQIDDSFQVGQLMVTICTKMGISNHEEYSLVLEMPEDEREKTLTLKRDKSIAKDQKKLDEMRKKLHTDDEMDWLDHSKTLREQGVTDNDVLLLRRKFFFSDQNIDQRDPIQLNLLFVQCRDAVLNGTHPVTQDEAIQLAGFQCQIQFGSFVEGKHKSGFLELKEFLPKEYIKTKGIEKKIFLEHEKLRNKGLNEFEAKAKYTQMCRSLKTYGITFFLVKEKMPGKNKLTPRLLGITKESVVRMDEKTKEKKAKDHLGIDGEDEAPISEDNVAPSQATIIQRNQAKIGHADVGSVAMPAVLRGANTGQSSFSTGSMGSAQHSQVSNEAHVGHANRQSQNIREQTLSHSQRALITIIDEGMTSIKKAQSQMDHGATLPQLGTMLYASKKWRQNTLDLSRQKVSAEVSAMNAATAQLVTLSAGDEEPDPQAVSSAVAQITSNIGEFSHDVRMLAALHEDENTGNNLMNAAKRLAGAFSDLLNAAQPNARDRQNIIAAAKIVGEASQEVMYGVGETAEDLDRMYQETLLALAKAVAGATSTLVLKAKGVASSTDDQGLQNKVVAPTIASPACQEQLIEAAKQVAQSVEGIVDAAQQACRDDRLLQDLGGAATMVTQALNDLLQHIKKGAGPTHAHEAHEEAVDTILAGTDKIVSYFGDAHEMVKQARQLAQGCASNPNDAMQQHRLRQAAEDLRSATNIAASNALKKKVIKRLENAARQAASASTQLVNAAKSANTTNTNTSSQHQLDIQINEMNEALPKLVQAFRASMLNTDSATAQLNLINQSKDFIQPASALIAASNAANPTIGDQAAALNLSHTVKVMSNALAELRSSTSKSEEAYGSLEIDSALDQLQTLDCEMIEVKRSAQHGQLRPLPGETAESSASKLGATSKTVGSAMAQLLTAASQGNDNYVGIAAKDTANALRVLADATRGVAATSDDREVQELVVESAREVINQSTKLLEEAKKAMNDPENPENQQRLNQVAKSVSNALNNCVNCLPGQRDIDNAIRQITDSFQALAVTQFPPTNKNFQDVQLEMNNVAVNLNQAASDIVTSSRGAPKLLAESTRQYSATYEEFVKTGLTIAGITKDNETQSQIVGGLRSVSMVSSKLLMASKQVSADPNAPNSKNLLQNAARAVTESINQLINTCTVSAPGQKECDNALRQIQMMQNLLESANEPVTDMSYFECLDAVMERSKNLGESMTGITNHAKKGELDDFCDSVHNFAGSVCGLTEAYHRTNSLWVGFITASISNDSVFAGSVCGLSSKLHQQVKLDDFCDSVHNFAGSVCGLTEASSQVKLDDFCDSVHNFAGSVCGLTEASSQEYQTRPQNHLGRPGLVDQSQFARANQAIQLACQNLANPASSQQQVLSAATVVAKHTSSLCNACRLASSKTTNPVAKRHFVQSAKDVANSTAALVKAIKALDSDFTEQNRQKCAEAAKPLINAVDELSTFASSPEFASMPAKISAEVKINEIVD</sequence>
<dbReference type="GO" id="GO:0005178">
    <property type="term" value="F:integrin binding"/>
    <property type="evidence" value="ECO:0007669"/>
    <property type="project" value="TreeGrafter"/>
</dbReference>
<keyword evidence="6" id="KW-1185">Reference proteome</keyword>
<dbReference type="Pfam" id="PF09141">
    <property type="entry name" value="Talin_middle"/>
    <property type="match status" value="1"/>
</dbReference>
<dbReference type="InterPro" id="IPR035964">
    <property type="entry name" value="I/LWEQ_dom_sf"/>
</dbReference>
<protein>
    <submittedName>
        <fullName evidence="5">TLN</fullName>
    </submittedName>
</protein>
<dbReference type="GO" id="GO:0001726">
    <property type="term" value="C:ruffle"/>
    <property type="evidence" value="ECO:0007669"/>
    <property type="project" value="InterPro"/>
</dbReference>
<dbReference type="Gene3D" id="1.20.1420.10">
    <property type="entry name" value="Talin, central domain"/>
    <property type="match status" value="4"/>
</dbReference>
<dbReference type="Proteomes" id="UP000683360">
    <property type="component" value="Unassembled WGS sequence"/>
</dbReference>
<dbReference type="FunFam" id="1.20.1420.10:FF:000006">
    <property type="entry name" value="Talin 2"/>
    <property type="match status" value="1"/>
</dbReference>
<dbReference type="FunFam" id="1.20.80.10:FF:000007">
    <property type="entry name" value="Talin 2"/>
    <property type="match status" value="1"/>
</dbReference>
<evidence type="ECO:0000313" key="6">
    <source>
        <dbReference type="Proteomes" id="UP000683360"/>
    </source>
</evidence>
<dbReference type="Pfam" id="PF21896">
    <property type="entry name" value="Talin_IBS2B"/>
    <property type="match status" value="2"/>
</dbReference>
<dbReference type="Pfam" id="PF16511">
    <property type="entry name" value="FERM_f0"/>
    <property type="match status" value="1"/>
</dbReference>
<dbReference type="SUPFAM" id="SSF109880">
    <property type="entry name" value="A middle domain of Talin 1"/>
    <property type="match status" value="1"/>
</dbReference>
<dbReference type="InterPro" id="IPR035963">
    <property type="entry name" value="FERM_2"/>
</dbReference>
<dbReference type="InterPro" id="IPR019749">
    <property type="entry name" value="Band_41_domain"/>
</dbReference>
<dbReference type="OrthoDB" id="10262320at2759"/>
<dbReference type="Gene3D" id="2.30.29.30">
    <property type="entry name" value="Pleckstrin-homology domain (PH domain)/Phosphotyrosine-binding domain (PTB)"/>
    <property type="match status" value="1"/>
</dbReference>
<dbReference type="SMART" id="SM00295">
    <property type="entry name" value="B41"/>
    <property type="match status" value="1"/>
</dbReference>
<dbReference type="SUPFAM" id="SSF109885">
    <property type="entry name" value="I/LWEQ domain"/>
    <property type="match status" value="3"/>
</dbReference>
<dbReference type="InterPro" id="IPR054082">
    <property type="entry name" value="Talin_IBS2B"/>
</dbReference>
<dbReference type="Pfam" id="PF25177">
    <property type="entry name" value="Talin_VBS2"/>
    <property type="match status" value="1"/>
</dbReference>
<keyword evidence="2" id="KW-0963">Cytoplasm</keyword>
<dbReference type="SUPFAM" id="SSF47220">
    <property type="entry name" value="alpha-catenin/vinculin-like"/>
    <property type="match status" value="2"/>
</dbReference>
<dbReference type="GO" id="GO:0005200">
    <property type="term" value="F:structural constituent of cytoskeleton"/>
    <property type="evidence" value="ECO:0007669"/>
    <property type="project" value="InterPro"/>
</dbReference>
<dbReference type="PANTHER" id="PTHR19981">
    <property type="entry name" value="TALIN"/>
    <property type="match status" value="1"/>
</dbReference>
<dbReference type="FunFam" id="1.20.120.230:FF:000002">
    <property type="entry name" value="Talin 2"/>
    <property type="match status" value="1"/>
</dbReference>
<organism evidence="5 6">
    <name type="scientific">Mytilus edulis</name>
    <name type="common">Blue mussel</name>
    <dbReference type="NCBI Taxonomy" id="6550"/>
    <lineage>
        <taxon>Eukaryota</taxon>
        <taxon>Metazoa</taxon>
        <taxon>Spiralia</taxon>
        <taxon>Lophotrochozoa</taxon>
        <taxon>Mollusca</taxon>
        <taxon>Bivalvia</taxon>
        <taxon>Autobranchia</taxon>
        <taxon>Pteriomorphia</taxon>
        <taxon>Mytilida</taxon>
        <taxon>Mytiloidea</taxon>
        <taxon>Mytilidae</taxon>
        <taxon>Mytilinae</taxon>
        <taxon>Mytilus</taxon>
    </lineage>
</organism>
<gene>
    <name evidence="5" type="ORF">MEDL_3174</name>
</gene>
<dbReference type="PROSITE" id="PS50057">
    <property type="entry name" value="FERM_3"/>
    <property type="match status" value="1"/>
</dbReference>
<dbReference type="SUPFAM" id="SSF47031">
    <property type="entry name" value="Second domain of FERM"/>
    <property type="match status" value="1"/>
</dbReference>
<evidence type="ECO:0000256" key="1">
    <source>
        <dbReference type="ARBA" id="ARBA00004496"/>
    </source>
</evidence>
<dbReference type="CDD" id="cd17089">
    <property type="entry name" value="FERM_F0_TLN"/>
    <property type="match status" value="1"/>
</dbReference>
<dbReference type="Pfam" id="PF00373">
    <property type="entry name" value="FERM_M"/>
    <property type="match status" value="1"/>
</dbReference>
<comment type="subcellular location">
    <subcellularLocation>
        <location evidence="1">Cytoplasm</location>
    </subcellularLocation>
</comment>
<dbReference type="InterPro" id="IPR019748">
    <property type="entry name" value="FERM_central"/>
</dbReference>
<evidence type="ECO:0000256" key="2">
    <source>
        <dbReference type="ARBA" id="ARBA00022490"/>
    </source>
</evidence>
<accession>A0A8S3Q0V7</accession>
<dbReference type="GO" id="GO:0005886">
    <property type="term" value="C:plasma membrane"/>
    <property type="evidence" value="ECO:0007669"/>
    <property type="project" value="TreeGrafter"/>
</dbReference>
<evidence type="ECO:0000259" key="4">
    <source>
        <dbReference type="PROSITE" id="PS50057"/>
    </source>
</evidence>
<dbReference type="InterPro" id="IPR014352">
    <property type="entry name" value="FERM/acyl-CoA-bd_prot_sf"/>
</dbReference>
<dbReference type="Pfam" id="PF21692">
    <property type="entry name" value="Talin_R4"/>
    <property type="match status" value="1"/>
</dbReference>
<feature type="domain" description="FERM" evidence="4">
    <location>
        <begin position="90"/>
        <end position="430"/>
    </location>
</feature>
<name>A0A8S3Q0V7_MYTED</name>
<dbReference type="GO" id="GO:0030036">
    <property type="term" value="P:actin cytoskeleton organization"/>
    <property type="evidence" value="ECO:0007669"/>
    <property type="project" value="TreeGrafter"/>
</dbReference>
<dbReference type="CDD" id="cd17090">
    <property type="entry name" value="FERM_F1_TLN"/>
    <property type="match status" value="1"/>
</dbReference>
<dbReference type="GO" id="GO:0005925">
    <property type="term" value="C:focal adhesion"/>
    <property type="evidence" value="ECO:0007669"/>
    <property type="project" value="InterPro"/>
</dbReference>
<feature type="region of interest" description="Disordered" evidence="3">
    <location>
        <begin position="413"/>
        <end position="443"/>
    </location>
</feature>
<dbReference type="GO" id="GO:0051015">
    <property type="term" value="F:actin filament binding"/>
    <property type="evidence" value="ECO:0007669"/>
    <property type="project" value="InterPro"/>
</dbReference>
<dbReference type="InterPro" id="IPR019747">
    <property type="entry name" value="FERM_CS"/>
</dbReference>
<dbReference type="InterPro" id="IPR036476">
    <property type="entry name" value="Talin_cent_sf"/>
</dbReference>
<dbReference type="InterPro" id="IPR000299">
    <property type="entry name" value="FERM_domain"/>
</dbReference>
<proteinExistence type="predicted"/>
<dbReference type="Gene3D" id="1.20.80.10">
    <property type="match status" value="1"/>
</dbReference>
<dbReference type="Gene3D" id="3.10.20.90">
    <property type="entry name" value="Phosphatidylinositol 3-kinase Catalytic Subunit, Chain A, domain 1"/>
    <property type="match status" value="2"/>
</dbReference>
<feature type="compositionally biased region" description="Polar residues" evidence="3">
    <location>
        <begin position="413"/>
        <end position="428"/>
    </location>
</feature>
<dbReference type="InterPro" id="IPR032425">
    <property type="entry name" value="FERM_f0"/>
</dbReference>
<dbReference type="InterPro" id="IPR036723">
    <property type="entry name" value="Alpha-catenin/vinculin-like_sf"/>
</dbReference>
<dbReference type="GO" id="GO:0005856">
    <property type="term" value="C:cytoskeleton"/>
    <property type="evidence" value="ECO:0007669"/>
    <property type="project" value="UniProtKB-SubCell"/>
</dbReference>
<dbReference type="GO" id="GO:0005737">
    <property type="term" value="C:cytoplasm"/>
    <property type="evidence" value="ECO:0007669"/>
    <property type="project" value="TreeGrafter"/>
</dbReference>
<reference evidence="5" key="1">
    <citation type="submission" date="2021-03" db="EMBL/GenBank/DDBJ databases">
        <authorList>
            <person name="Bekaert M."/>
        </authorList>
    </citation>
    <scope>NUCLEOTIDE SEQUENCE</scope>
</reference>
<dbReference type="PANTHER" id="PTHR19981:SF1">
    <property type="entry name" value="RHEA, ISOFORM B"/>
    <property type="match status" value="1"/>
</dbReference>
<dbReference type="CDD" id="cd14473">
    <property type="entry name" value="FERM_B-lobe"/>
    <property type="match status" value="1"/>
</dbReference>
<dbReference type="GO" id="GO:0098609">
    <property type="term" value="P:cell-cell adhesion"/>
    <property type="evidence" value="ECO:0007669"/>
    <property type="project" value="TreeGrafter"/>
</dbReference>
<evidence type="ECO:0000313" key="5">
    <source>
        <dbReference type="EMBL" id="CAG2187708.1"/>
    </source>
</evidence>
<dbReference type="InterPro" id="IPR057346">
    <property type="entry name" value="Talin1/2_VBS2"/>
</dbReference>
<dbReference type="InterPro" id="IPR011993">
    <property type="entry name" value="PH-like_dom_sf"/>
</dbReference>
<dbReference type="InterPro" id="IPR049108">
    <property type="entry name" value="Talin_R4"/>
</dbReference>
<comment type="caution">
    <text evidence="5">The sequence shown here is derived from an EMBL/GenBank/DDBJ whole genome shotgun (WGS) entry which is preliminary data.</text>
</comment>
<dbReference type="Gene3D" id="1.20.120.230">
    <property type="entry name" value="Alpha-catenin/vinculin-like"/>
    <property type="match status" value="6"/>
</dbReference>
<dbReference type="EMBL" id="CAJPWZ010000182">
    <property type="protein sequence ID" value="CAG2187708.1"/>
    <property type="molecule type" value="Genomic_DNA"/>
</dbReference>